<feature type="region of interest" description="Disordered" evidence="1">
    <location>
        <begin position="84"/>
        <end position="114"/>
    </location>
</feature>
<protein>
    <submittedName>
        <fullName evidence="4">Uncharacterized protein</fullName>
    </submittedName>
</protein>
<organism evidence="4">
    <name type="scientific">Thiothrix fructosivorans</name>
    <dbReference type="NCBI Taxonomy" id="111770"/>
    <lineage>
        <taxon>Bacteria</taxon>
        <taxon>Pseudomonadati</taxon>
        <taxon>Pseudomonadota</taxon>
        <taxon>Gammaproteobacteria</taxon>
        <taxon>Thiotrichales</taxon>
        <taxon>Thiotrichaceae</taxon>
        <taxon>Thiothrix</taxon>
    </lineage>
</organism>
<dbReference type="EMBL" id="CP072748">
    <property type="protein sequence ID" value="QTX09334.1"/>
    <property type="molecule type" value="Genomic_DNA"/>
</dbReference>
<gene>
    <name evidence="4" type="ORF">J1836_011850</name>
    <name evidence="3" type="ORF">J1836_16460</name>
</gene>
<keyword evidence="2" id="KW-0732">Signal</keyword>
<evidence type="ECO:0000256" key="2">
    <source>
        <dbReference type="SAM" id="SignalP"/>
    </source>
</evidence>
<proteinExistence type="predicted"/>
<sequence length="114" mass="12389">MMISKKMINALFSSVLLMSFSGISHAKGHCKTDCPPPPPAKPVVTYTVDTYEDEQAFCGYDVDGMKQVCVNAKVVQVDTTKLTQTAPTANTKKAEEESTSDIQYTSKVSFGESL</sequence>
<dbReference type="AlphaFoldDB" id="A0A8B0SE50"/>
<dbReference type="EMBL" id="JAFMPM010000008">
    <property type="protein sequence ID" value="MBO0614496.1"/>
    <property type="molecule type" value="Genomic_DNA"/>
</dbReference>
<evidence type="ECO:0000313" key="3">
    <source>
        <dbReference type="EMBL" id="MBO0614496.1"/>
    </source>
</evidence>
<reference evidence="3 5" key="1">
    <citation type="submission" date="2021-03" db="EMBL/GenBank/DDBJ databases">
        <title>Draft genome and methylome analysis of Thiotrix fructosivoruns ATCC 49748.</title>
        <authorList>
            <person name="Fomenkov A."/>
            <person name="Grabovich M.Y."/>
            <person name="Roberts R.J."/>
        </authorList>
    </citation>
    <scope>NUCLEOTIDE SEQUENCE [LARGE SCALE GENOMIC DNA]</scope>
    <source>
        <strain evidence="3 5">ATCC 49748</strain>
    </source>
</reference>
<keyword evidence="5" id="KW-1185">Reference proteome</keyword>
<feature type="chain" id="PRO_5032674471" evidence="2">
    <location>
        <begin position="27"/>
        <end position="114"/>
    </location>
</feature>
<dbReference type="Proteomes" id="UP000664466">
    <property type="component" value="Unassembled WGS sequence"/>
</dbReference>
<name>A0A8B0SE50_9GAMM</name>
<dbReference type="RefSeq" id="WP_207252223.1">
    <property type="nucleotide sequence ID" value="NZ_JAFMPM010000008.1"/>
</dbReference>
<evidence type="ECO:0000313" key="5">
    <source>
        <dbReference type="Proteomes" id="UP000664466"/>
    </source>
</evidence>
<accession>A0A8B0SE50</accession>
<evidence type="ECO:0000313" key="4">
    <source>
        <dbReference type="EMBL" id="QTX09334.1"/>
    </source>
</evidence>
<evidence type="ECO:0000256" key="1">
    <source>
        <dbReference type="SAM" id="MobiDB-lite"/>
    </source>
</evidence>
<reference evidence="4" key="2">
    <citation type="submission" date="2021-04" db="EMBL/GenBank/DDBJ databases">
        <title>Complete Genome and methylome analysis of Thiothrix fructosivorans ATCC 49748.</title>
        <authorList>
            <person name="Fomenkov A."/>
            <person name="Sun L."/>
            <person name="Vincze T."/>
            <person name="Grabovich M.Y."/>
            <person name="Roberts R.J."/>
        </authorList>
    </citation>
    <scope>NUCLEOTIDE SEQUENCE</scope>
    <source>
        <strain evidence="4">ATCC 49748</strain>
    </source>
</reference>
<feature type="signal peptide" evidence="2">
    <location>
        <begin position="1"/>
        <end position="26"/>
    </location>
</feature>